<evidence type="ECO:0000313" key="6">
    <source>
        <dbReference type="EMBL" id="SHE86488.1"/>
    </source>
</evidence>
<keyword evidence="7" id="KW-1185">Reference proteome</keyword>
<evidence type="ECO:0000259" key="5">
    <source>
        <dbReference type="PROSITE" id="PS50110"/>
    </source>
</evidence>
<protein>
    <recommendedName>
        <fullName evidence="1">Stage 0 sporulation protein A homolog</fullName>
    </recommendedName>
</protein>
<dbReference type="EMBL" id="FQVM01000015">
    <property type="protein sequence ID" value="SHE86488.1"/>
    <property type="molecule type" value="Genomic_DNA"/>
</dbReference>
<accession>A0A1M4WZ12</accession>
<comment type="function">
    <text evidence="3">May play the central regulatory role in sporulation. It may be an element of the effector pathway responsible for the activation of sporulation genes in response to nutritional stress. Spo0A may act in concert with spo0H (a sigma factor) to control the expression of some genes that are critical to the sporulation process.</text>
</comment>
<dbReference type="Proteomes" id="UP000184035">
    <property type="component" value="Unassembled WGS sequence"/>
</dbReference>
<dbReference type="Pfam" id="PF00072">
    <property type="entry name" value="Response_reg"/>
    <property type="match status" value="1"/>
</dbReference>
<dbReference type="InterPro" id="IPR011006">
    <property type="entry name" value="CheY-like_superfamily"/>
</dbReference>
<evidence type="ECO:0000256" key="2">
    <source>
        <dbReference type="ARBA" id="ARBA00022553"/>
    </source>
</evidence>
<name>A0A1M4WZ12_9CLOT</name>
<evidence type="ECO:0000256" key="4">
    <source>
        <dbReference type="PROSITE-ProRule" id="PRU00169"/>
    </source>
</evidence>
<feature type="domain" description="Response regulatory" evidence="5">
    <location>
        <begin position="3"/>
        <end position="84"/>
    </location>
</feature>
<keyword evidence="2 4" id="KW-0597">Phosphoprotein</keyword>
<dbReference type="PROSITE" id="PS50110">
    <property type="entry name" value="RESPONSE_REGULATORY"/>
    <property type="match status" value="1"/>
</dbReference>
<evidence type="ECO:0000256" key="1">
    <source>
        <dbReference type="ARBA" id="ARBA00018672"/>
    </source>
</evidence>
<dbReference type="SUPFAM" id="SSF52172">
    <property type="entry name" value="CheY-like"/>
    <property type="match status" value="1"/>
</dbReference>
<feature type="modified residue" description="4-aspartylphosphate" evidence="4">
    <location>
        <position position="52"/>
    </location>
</feature>
<proteinExistence type="predicted"/>
<dbReference type="Gene3D" id="3.40.50.2300">
    <property type="match status" value="1"/>
</dbReference>
<dbReference type="PANTHER" id="PTHR44591">
    <property type="entry name" value="STRESS RESPONSE REGULATOR PROTEIN 1"/>
    <property type="match status" value="1"/>
</dbReference>
<dbReference type="InterPro" id="IPR050595">
    <property type="entry name" value="Bact_response_regulator"/>
</dbReference>
<evidence type="ECO:0000313" key="7">
    <source>
        <dbReference type="Proteomes" id="UP000184035"/>
    </source>
</evidence>
<dbReference type="GO" id="GO:0000160">
    <property type="term" value="P:phosphorelay signal transduction system"/>
    <property type="evidence" value="ECO:0007669"/>
    <property type="project" value="InterPro"/>
</dbReference>
<organism evidence="6 7">
    <name type="scientific">Clostridium fallax</name>
    <dbReference type="NCBI Taxonomy" id="1533"/>
    <lineage>
        <taxon>Bacteria</taxon>
        <taxon>Bacillati</taxon>
        <taxon>Bacillota</taxon>
        <taxon>Clostridia</taxon>
        <taxon>Eubacteriales</taxon>
        <taxon>Clostridiaceae</taxon>
        <taxon>Clostridium</taxon>
    </lineage>
</organism>
<reference evidence="6 7" key="1">
    <citation type="submission" date="2016-11" db="EMBL/GenBank/DDBJ databases">
        <authorList>
            <person name="Jaros S."/>
            <person name="Januszkiewicz K."/>
            <person name="Wedrychowicz H."/>
        </authorList>
    </citation>
    <scope>NUCLEOTIDE SEQUENCE [LARGE SCALE GENOMIC DNA]</scope>
    <source>
        <strain evidence="6 7">DSM 2631</strain>
    </source>
</reference>
<gene>
    <name evidence="6" type="ORF">SAMN05443638_1152</name>
</gene>
<dbReference type="STRING" id="1533.SAMN05443638_1152"/>
<sequence>MKKIIVIEDDEVIREELQEFLKRYGYEVKAPIDFNNIIEYIENENGNLILLDINLPVFDGGLMSIFWTQKVKLFHAVLLANNSH</sequence>
<dbReference type="InterPro" id="IPR001789">
    <property type="entry name" value="Sig_transdc_resp-reg_receiver"/>
</dbReference>
<dbReference type="PANTHER" id="PTHR44591:SF3">
    <property type="entry name" value="RESPONSE REGULATORY DOMAIN-CONTAINING PROTEIN"/>
    <property type="match status" value="1"/>
</dbReference>
<dbReference type="AlphaFoldDB" id="A0A1M4WZ12"/>
<evidence type="ECO:0000256" key="3">
    <source>
        <dbReference type="ARBA" id="ARBA00024867"/>
    </source>
</evidence>